<feature type="transmembrane region" description="Helical" evidence="1">
    <location>
        <begin position="44"/>
        <end position="67"/>
    </location>
</feature>
<keyword evidence="1" id="KW-1133">Transmembrane helix</keyword>
<feature type="transmembrane region" description="Helical" evidence="1">
    <location>
        <begin position="12"/>
        <end position="32"/>
    </location>
</feature>
<sequence>MESNCSTALSYSLIAGIATLCASLFIMFATSYEWIWMEETIDHIGYLVISYIVIILYLFVLFISGLLDIKVFTNYDCNKNYPAIFVYDWIVFGISCIPIIVGMVYVIFASVRFFCFKEPPSEDIDDDYLLHEDKNIDISNVV</sequence>
<gene>
    <name evidence="2" type="ORF">LCIVAC01_00410</name>
</gene>
<feature type="transmembrane region" description="Helical" evidence="1">
    <location>
        <begin position="87"/>
        <end position="108"/>
    </location>
</feature>
<evidence type="ECO:0000256" key="1">
    <source>
        <dbReference type="SAM" id="Phobius"/>
    </source>
</evidence>
<evidence type="ECO:0008006" key="3">
    <source>
        <dbReference type="Google" id="ProtNLM"/>
    </source>
</evidence>
<keyword evidence="1" id="KW-0472">Membrane</keyword>
<evidence type="ECO:0000313" key="2">
    <source>
        <dbReference type="EMBL" id="QBK85232.1"/>
    </source>
</evidence>
<organism evidence="2">
    <name type="scientific">Iridovirus LCIVAC01</name>
    <dbReference type="NCBI Taxonomy" id="2506607"/>
    <lineage>
        <taxon>Viruses</taxon>
        <taxon>Varidnaviria</taxon>
        <taxon>Bamfordvirae</taxon>
        <taxon>Nucleocytoviricota</taxon>
        <taxon>Megaviricetes</taxon>
        <taxon>Pimascovirales</taxon>
        <taxon>Pimascovirales incertae sedis</taxon>
        <taxon>Iridoviridae</taxon>
    </lineage>
</organism>
<proteinExistence type="predicted"/>
<reference evidence="2" key="1">
    <citation type="journal article" date="2019" name="MBio">
        <title>Virus Genomes from Deep Sea Sediments Expand the Ocean Megavirome and Support Independent Origins of Viral Gigantism.</title>
        <authorList>
            <person name="Backstrom D."/>
            <person name="Yutin N."/>
            <person name="Jorgensen S.L."/>
            <person name="Dharamshi J."/>
            <person name="Homa F."/>
            <person name="Zaremba-Niedwiedzka K."/>
            <person name="Spang A."/>
            <person name="Wolf Y.I."/>
            <person name="Koonin E.V."/>
            <person name="Ettema T.J."/>
        </authorList>
    </citation>
    <scope>NUCLEOTIDE SEQUENCE</scope>
</reference>
<name>A0A481YPT9_9VIRU</name>
<protein>
    <recommendedName>
        <fullName evidence="3">Transmembrane protein</fullName>
    </recommendedName>
</protein>
<accession>A0A481YPT9</accession>
<dbReference type="EMBL" id="MK500309">
    <property type="protein sequence ID" value="QBK85232.1"/>
    <property type="molecule type" value="Genomic_DNA"/>
</dbReference>
<keyword evidence="1" id="KW-0812">Transmembrane</keyword>